<dbReference type="GO" id="GO:0017004">
    <property type="term" value="P:cytochrome complex assembly"/>
    <property type="evidence" value="ECO:0007669"/>
    <property type="project" value="UniProtKB-KW"/>
</dbReference>
<dbReference type="EMBL" id="AVBH01000065">
    <property type="protein sequence ID" value="KGO98595.1"/>
    <property type="molecule type" value="Genomic_DNA"/>
</dbReference>
<evidence type="ECO:0000256" key="4">
    <source>
        <dbReference type="ARBA" id="ARBA00022729"/>
    </source>
</evidence>
<dbReference type="PANTHER" id="PTHR47870:SF1">
    <property type="entry name" value="CYTOCHROME C-TYPE BIOGENESIS PROTEIN CCMH"/>
    <property type="match status" value="1"/>
</dbReference>
<dbReference type="Gene3D" id="1.10.8.640">
    <property type="entry name" value="Cytochrome C biogenesis protein"/>
    <property type="match status" value="1"/>
</dbReference>
<dbReference type="InterPro" id="IPR038297">
    <property type="entry name" value="CcmH/CycL/NrfF/Ccl2_sf"/>
</dbReference>
<feature type="domain" description="CcmH/CycL/Ccl2/NrfF N-terminal" evidence="8">
    <location>
        <begin position="10"/>
        <end position="145"/>
    </location>
</feature>
<keyword evidence="2 7" id="KW-0349">Heme</keyword>
<dbReference type="InterPro" id="IPR005616">
    <property type="entry name" value="CcmH/CycL/Ccl2/NrfF_N"/>
</dbReference>
<keyword evidence="10" id="KW-1185">Reference proteome</keyword>
<dbReference type="STRING" id="1385515.GCA_000423325_00159"/>
<keyword evidence="7" id="KW-0472">Membrane</keyword>
<evidence type="ECO:0000256" key="7">
    <source>
        <dbReference type="RuleBase" id="RU364112"/>
    </source>
</evidence>
<dbReference type="GO" id="GO:0046872">
    <property type="term" value="F:metal ion binding"/>
    <property type="evidence" value="ECO:0007669"/>
    <property type="project" value="UniProtKB-KW"/>
</dbReference>
<feature type="chain" id="PRO_5011021121" description="Cytochrome c-type biogenesis protein" evidence="7">
    <location>
        <begin position="20"/>
        <end position="148"/>
    </location>
</feature>
<sequence length="148" mass="16388">MLLGILLAALALVPAPAAAQVVNVAPLEFRDADEAERFQSLALELRCVKCQNQSLADSDAAIAHDLRNEVLGLMRRGMSDQEIKDHLVARYGEFVLYRPAVRADTWLLWFGPAVLLLAGGASVAWIVRRRARALPDRPVTADEDEQEW</sequence>
<dbReference type="CDD" id="cd16378">
    <property type="entry name" value="CcmH_N"/>
    <property type="match status" value="1"/>
</dbReference>
<accession>A0A0A0M689</accession>
<keyword evidence="7" id="KW-1133">Transmembrane helix</keyword>
<dbReference type="AlphaFoldDB" id="A0A0A0M689"/>
<evidence type="ECO:0000259" key="8">
    <source>
        <dbReference type="Pfam" id="PF03918"/>
    </source>
</evidence>
<evidence type="ECO:0000256" key="6">
    <source>
        <dbReference type="ARBA" id="ARBA00023004"/>
    </source>
</evidence>
<name>A0A0A0M689_9GAMM</name>
<keyword evidence="3 7" id="KW-0479">Metal-binding</keyword>
<comment type="caution">
    <text evidence="9">The sequence shown here is derived from an EMBL/GenBank/DDBJ whole genome shotgun (WGS) entry which is preliminary data.</text>
</comment>
<keyword evidence="4 7" id="KW-0732">Signal</keyword>
<organism evidence="9 10">
    <name type="scientific">Lysobacter defluvii IMMIB APB-9 = DSM 18482</name>
    <dbReference type="NCBI Taxonomy" id="1385515"/>
    <lineage>
        <taxon>Bacteria</taxon>
        <taxon>Pseudomonadati</taxon>
        <taxon>Pseudomonadota</taxon>
        <taxon>Gammaproteobacteria</taxon>
        <taxon>Lysobacterales</taxon>
        <taxon>Lysobacteraceae</taxon>
        <taxon>Novilysobacter</taxon>
    </lineage>
</organism>
<comment type="similarity">
    <text evidence="1 7">Belongs to the CcmH/CycL/Ccl2/NrfF family.</text>
</comment>
<evidence type="ECO:0000313" key="9">
    <source>
        <dbReference type="EMBL" id="KGO98595.1"/>
    </source>
</evidence>
<evidence type="ECO:0000256" key="5">
    <source>
        <dbReference type="ARBA" id="ARBA00022748"/>
    </source>
</evidence>
<evidence type="ECO:0000256" key="2">
    <source>
        <dbReference type="ARBA" id="ARBA00022617"/>
    </source>
</evidence>
<keyword evidence="7" id="KW-0812">Transmembrane</keyword>
<dbReference type="Proteomes" id="UP000030003">
    <property type="component" value="Unassembled WGS sequence"/>
</dbReference>
<feature type="transmembrane region" description="Helical" evidence="7">
    <location>
        <begin position="106"/>
        <end position="127"/>
    </location>
</feature>
<evidence type="ECO:0000256" key="1">
    <source>
        <dbReference type="ARBA" id="ARBA00010342"/>
    </source>
</evidence>
<dbReference type="PANTHER" id="PTHR47870">
    <property type="entry name" value="CYTOCHROME C-TYPE BIOGENESIS PROTEIN CCMH"/>
    <property type="match status" value="1"/>
</dbReference>
<gene>
    <name evidence="9" type="ORF">N791_12475</name>
</gene>
<feature type="signal peptide" evidence="7">
    <location>
        <begin position="1"/>
        <end position="19"/>
    </location>
</feature>
<dbReference type="InterPro" id="IPR051263">
    <property type="entry name" value="C-type_cytochrome_biogenesis"/>
</dbReference>
<dbReference type="eggNOG" id="COG3088">
    <property type="taxonomic scope" value="Bacteria"/>
</dbReference>
<keyword evidence="6 7" id="KW-0408">Iron</keyword>
<protein>
    <recommendedName>
        <fullName evidence="7">Cytochrome c-type biogenesis protein</fullName>
    </recommendedName>
</protein>
<dbReference type="Pfam" id="PF03918">
    <property type="entry name" value="CcmH"/>
    <property type="match status" value="1"/>
</dbReference>
<keyword evidence="5" id="KW-0201">Cytochrome c-type biogenesis</keyword>
<dbReference type="FunFam" id="1.10.8.640:FF:000001">
    <property type="entry name" value="Cytochrome c-type biogenesis protein"/>
    <property type="match status" value="1"/>
</dbReference>
<dbReference type="GO" id="GO:0005886">
    <property type="term" value="C:plasma membrane"/>
    <property type="evidence" value="ECO:0007669"/>
    <property type="project" value="TreeGrafter"/>
</dbReference>
<evidence type="ECO:0000256" key="3">
    <source>
        <dbReference type="ARBA" id="ARBA00022723"/>
    </source>
</evidence>
<reference evidence="9 10" key="1">
    <citation type="submission" date="2013-08" db="EMBL/GenBank/DDBJ databases">
        <title>Genomic analysis of Lysobacter defluvii.</title>
        <authorList>
            <person name="Wang Q."/>
            <person name="Wang G."/>
        </authorList>
    </citation>
    <scope>NUCLEOTIDE SEQUENCE [LARGE SCALE GENOMIC DNA]</scope>
    <source>
        <strain evidence="9 10">IMMIB APB-9</strain>
    </source>
</reference>
<proteinExistence type="inferred from homology"/>
<comment type="function">
    <text evidence="7">Possible subunit of a heme lyase.</text>
</comment>
<evidence type="ECO:0000313" key="10">
    <source>
        <dbReference type="Proteomes" id="UP000030003"/>
    </source>
</evidence>